<dbReference type="SUPFAM" id="SSF57667">
    <property type="entry name" value="beta-beta-alpha zinc fingers"/>
    <property type="match status" value="1"/>
</dbReference>
<dbReference type="InterPro" id="IPR025750">
    <property type="entry name" value="DPF1-3_N"/>
</dbReference>
<name>A0ABP0GDY7_CLALP</name>
<evidence type="ECO:0000256" key="1">
    <source>
        <dbReference type="ARBA" id="ARBA00004123"/>
    </source>
</evidence>
<evidence type="ECO:0000256" key="7">
    <source>
        <dbReference type="ARBA" id="ARBA00023015"/>
    </source>
</evidence>
<dbReference type="CDD" id="cd15619">
    <property type="entry name" value="PHD1_d4"/>
    <property type="match status" value="1"/>
</dbReference>
<dbReference type="PANTHER" id="PTHR45888:SF5">
    <property type="entry name" value="D4, ISOFORM A"/>
    <property type="match status" value="1"/>
</dbReference>
<protein>
    <recommendedName>
        <fullName evidence="16">Zinc finger protein DPF3</fullName>
    </recommendedName>
</protein>
<evidence type="ECO:0000256" key="2">
    <source>
        <dbReference type="ARBA" id="ARBA00010539"/>
    </source>
</evidence>
<keyword evidence="4" id="KW-0677">Repeat</keyword>
<evidence type="ECO:0000313" key="15">
    <source>
        <dbReference type="Proteomes" id="UP001642483"/>
    </source>
</evidence>
<evidence type="ECO:0008006" key="16">
    <source>
        <dbReference type="Google" id="ProtNLM"/>
    </source>
</evidence>
<feature type="domain" description="PHD-type" evidence="12">
    <location>
        <begin position="315"/>
        <end position="365"/>
    </location>
</feature>
<dbReference type="PROSITE" id="PS50157">
    <property type="entry name" value="ZINC_FINGER_C2H2_2"/>
    <property type="match status" value="1"/>
</dbReference>
<comment type="similarity">
    <text evidence="2">Belongs to the requiem/DPF family.</text>
</comment>
<evidence type="ECO:0000256" key="11">
    <source>
        <dbReference type="SAM" id="MobiDB-lite"/>
    </source>
</evidence>
<gene>
    <name evidence="14" type="ORF">CVLEPA_LOCUS22642</name>
</gene>
<keyword evidence="9" id="KW-0539">Nucleus</keyword>
<dbReference type="CDD" id="cd15530">
    <property type="entry name" value="PHD2_d4"/>
    <property type="match status" value="1"/>
</dbReference>
<proteinExistence type="inferred from homology"/>
<evidence type="ECO:0000259" key="12">
    <source>
        <dbReference type="PROSITE" id="PS50016"/>
    </source>
</evidence>
<evidence type="ECO:0000256" key="3">
    <source>
        <dbReference type="ARBA" id="ARBA00022723"/>
    </source>
</evidence>
<dbReference type="InterPro" id="IPR036236">
    <property type="entry name" value="Znf_C2H2_sf"/>
</dbReference>
<dbReference type="PROSITE" id="PS00028">
    <property type="entry name" value="ZINC_FINGER_C2H2_1"/>
    <property type="match status" value="1"/>
</dbReference>
<sequence length="383" mass="43556">MYFRCTRTILDKQNWSNTQSKQETRSLYDSTQDACLNPKSKRHRGPGLHPNQVYTYPNKRWKKSPRFNPIAESQFDALSFSEAAHLINENSNDSTSVITTAILECDSEMIDSSSVAGLNSHIDNDDEDYFYDDFETKSKRKSRRSQKQASGRPTRRSDPVDDKDKTHTCEYCGKKYKNKPGLNYHLQHVHQDEMDADDEYTPSGRHTPSSIISDDHHSTSSRTSALAAQKAVAAAVADISDVEQVQPRPKRKCQAQSNSYCDFCLGDADENKKTGTPEELISCSDCGRSGHPSCLQFTDIMTMNVKKYSWQCIECKSCHVCGTSDNDEQLLFCDDCDRGYHMYCLQPRMEQPPEGSWICNLCENDRREREKVALLADSETINL</sequence>
<evidence type="ECO:0000256" key="5">
    <source>
        <dbReference type="ARBA" id="ARBA00022771"/>
    </source>
</evidence>
<evidence type="ECO:0000256" key="10">
    <source>
        <dbReference type="PROSITE-ProRule" id="PRU00042"/>
    </source>
</evidence>
<feature type="region of interest" description="Disordered" evidence="11">
    <location>
        <begin position="196"/>
        <end position="225"/>
    </location>
</feature>
<comment type="subcellular location">
    <subcellularLocation>
        <location evidence="1">Nucleus</location>
    </subcellularLocation>
</comment>
<keyword evidence="8" id="KW-0804">Transcription</keyword>
<dbReference type="InterPro" id="IPR013083">
    <property type="entry name" value="Znf_RING/FYVE/PHD"/>
</dbReference>
<dbReference type="Pfam" id="PF00628">
    <property type="entry name" value="PHD"/>
    <property type="match status" value="2"/>
</dbReference>
<dbReference type="Gene3D" id="3.30.40.10">
    <property type="entry name" value="Zinc/RING finger domain, C3HC4 (zinc finger)"/>
    <property type="match status" value="1"/>
</dbReference>
<dbReference type="Pfam" id="PF14051">
    <property type="entry name" value="DPF1-3_N"/>
    <property type="match status" value="1"/>
</dbReference>
<reference evidence="14 15" key="1">
    <citation type="submission" date="2024-02" db="EMBL/GenBank/DDBJ databases">
        <authorList>
            <person name="Daric V."/>
            <person name="Darras S."/>
        </authorList>
    </citation>
    <scope>NUCLEOTIDE SEQUENCE [LARGE SCALE GENOMIC DNA]</scope>
</reference>
<dbReference type="EMBL" id="CAWYQH010000112">
    <property type="protein sequence ID" value="CAK8689990.1"/>
    <property type="molecule type" value="Genomic_DNA"/>
</dbReference>
<dbReference type="InterPro" id="IPR019787">
    <property type="entry name" value="Znf_PHD-finger"/>
</dbReference>
<evidence type="ECO:0000313" key="14">
    <source>
        <dbReference type="EMBL" id="CAK8689990.1"/>
    </source>
</evidence>
<organism evidence="14 15">
    <name type="scientific">Clavelina lepadiformis</name>
    <name type="common">Light-bulb sea squirt</name>
    <name type="synonym">Ascidia lepadiformis</name>
    <dbReference type="NCBI Taxonomy" id="159417"/>
    <lineage>
        <taxon>Eukaryota</taxon>
        <taxon>Metazoa</taxon>
        <taxon>Chordata</taxon>
        <taxon>Tunicata</taxon>
        <taxon>Ascidiacea</taxon>
        <taxon>Aplousobranchia</taxon>
        <taxon>Clavelinidae</taxon>
        <taxon>Clavelina</taxon>
    </lineage>
</organism>
<dbReference type="SMART" id="SM00249">
    <property type="entry name" value="PHD"/>
    <property type="match status" value="2"/>
</dbReference>
<keyword evidence="15" id="KW-1185">Reference proteome</keyword>
<evidence type="ECO:0000256" key="9">
    <source>
        <dbReference type="ARBA" id="ARBA00023242"/>
    </source>
</evidence>
<dbReference type="PANTHER" id="PTHR45888">
    <property type="entry name" value="HL01030P-RELATED"/>
    <property type="match status" value="1"/>
</dbReference>
<keyword evidence="3" id="KW-0479">Metal-binding</keyword>
<evidence type="ECO:0000256" key="8">
    <source>
        <dbReference type="ARBA" id="ARBA00023163"/>
    </source>
</evidence>
<dbReference type="InterPro" id="IPR011011">
    <property type="entry name" value="Znf_FYVE_PHD"/>
</dbReference>
<dbReference type="PROSITE" id="PS50016">
    <property type="entry name" value="ZF_PHD_2"/>
    <property type="match status" value="2"/>
</dbReference>
<feature type="domain" description="C2H2-type" evidence="13">
    <location>
        <begin position="167"/>
        <end position="195"/>
    </location>
</feature>
<dbReference type="SMART" id="SM00355">
    <property type="entry name" value="ZnF_C2H2"/>
    <property type="match status" value="1"/>
</dbReference>
<evidence type="ECO:0000259" key="13">
    <source>
        <dbReference type="PROSITE" id="PS50157"/>
    </source>
</evidence>
<feature type="domain" description="PHD-type" evidence="12">
    <location>
        <begin position="258"/>
        <end position="318"/>
    </location>
</feature>
<accession>A0ABP0GDY7</accession>
<dbReference type="InterPro" id="IPR001965">
    <property type="entry name" value="Znf_PHD"/>
</dbReference>
<keyword evidence="7" id="KW-0805">Transcription regulation</keyword>
<evidence type="ECO:0000256" key="6">
    <source>
        <dbReference type="ARBA" id="ARBA00022833"/>
    </source>
</evidence>
<dbReference type="Proteomes" id="UP001642483">
    <property type="component" value="Unassembled WGS sequence"/>
</dbReference>
<keyword evidence="5 10" id="KW-0863">Zinc-finger</keyword>
<feature type="region of interest" description="Disordered" evidence="11">
    <location>
        <begin position="136"/>
        <end position="164"/>
    </location>
</feature>
<feature type="compositionally biased region" description="Basic and acidic residues" evidence="11">
    <location>
        <begin position="155"/>
        <end position="164"/>
    </location>
</feature>
<keyword evidence="6" id="KW-0862">Zinc</keyword>
<dbReference type="SUPFAM" id="SSF57903">
    <property type="entry name" value="FYVE/PHD zinc finger"/>
    <property type="match status" value="2"/>
</dbReference>
<evidence type="ECO:0000256" key="4">
    <source>
        <dbReference type="ARBA" id="ARBA00022737"/>
    </source>
</evidence>
<dbReference type="InterPro" id="IPR013087">
    <property type="entry name" value="Znf_C2H2_type"/>
</dbReference>
<comment type="caution">
    <text evidence="14">The sequence shown here is derived from an EMBL/GenBank/DDBJ whole genome shotgun (WGS) entry which is preliminary data.</text>
</comment>